<feature type="region of interest" description="Disordered" evidence="1">
    <location>
        <begin position="1191"/>
        <end position="1221"/>
    </location>
</feature>
<dbReference type="InterPro" id="IPR044932">
    <property type="entry name" value="PfEMP1_ATS_sf"/>
</dbReference>
<feature type="compositionally biased region" description="Basic and acidic residues" evidence="1">
    <location>
        <begin position="2925"/>
        <end position="2947"/>
    </location>
</feature>
<feature type="compositionally biased region" description="Polar residues" evidence="1">
    <location>
        <begin position="2458"/>
        <end position="2470"/>
    </location>
</feature>
<gene>
    <name evidence="9" type="ORF">PFNF135_06285</name>
</gene>
<feature type="domain" description="Duffy-antigen binding" evidence="3">
    <location>
        <begin position="2211"/>
        <end position="2426"/>
    </location>
</feature>
<dbReference type="Gene3D" id="1.10.1900.40">
    <property type="entry name" value="Acidic terminal segments, variant surface antigen of PfEMP1"/>
    <property type="match status" value="2"/>
</dbReference>
<feature type="domain" description="Duffy-binding-like" evidence="2">
    <location>
        <begin position="2745"/>
        <end position="2884"/>
    </location>
</feature>
<dbReference type="Gene3D" id="1.20.58.1930">
    <property type="match status" value="2"/>
</dbReference>
<dbReference type="FunFam" id="1.20.58.830:FF:000021">
    <property type="entry name" value="Erythrocyte membrane protein 1, PfEMP1"/>
    <property type="match status" value="2"/>
</dbReference>
<feature type="region of interest" description="Disordered" evidence="1">
    <location>
        <begin position="2879"/>
        <end position="2992"/>
    </location>
</feature>
<dbReference type="InterPro" id="IPR029210">
    <property type="entry name" value="PfEMP1_NTS"/>
</dbReference>
<evidence type="ECO:0000259" key="7">
    <source>
        <dbReference type="Pfam" id="PF21807"/>
    </source>
</evidence>
<dbReference type="Pfam" id="PF15445">
    <property type="entry name" value="ATS"/>
    <property type="match status" value="1"/>
</dbReference>
<dbReference type="GO" id="GO:0016020">
    <property type="term" value="C:membrane"/>
    <property type="evidence" value="ECO:0007669"/>
    <property type="project" value="InterPro"/>
</dbReference>
<accession>W4I7C9</accession>
<feature type="region of interest" description="Disordered" evidence="1">
    <location>
        <begin position="2159"/>
        <end position="2254"/>
    </location>
</feature>
<dbReference type="FunFam" id="1.20.58.830:FF:000005">
    <property type="entry name" value="Erythrocyte membrane protein 1, PfEMP1"/>
    <property type="match status" value="1"/>
</dbReference>
<dbReference type="InterPro" id="IPR042202">
    <property type="entry name" value="Duffy-ag-bd_sf"/>
</dbReference>
<feature type="domain" description="Duffy-antigen binding" evidence="3">
    <location>
        <begin position="829"/>
        <end position="1007"/>
    </location>
</feature>
<dbReference type="InterPro" id="IPR041480">
    <property type="entry name" value="CIDR1_gamma"/>
</dbReference>
<feature type="compositionally biased region" description="Low complexity" evidence="1">
    <location>
        <begin position="2196"/>
        <end position="2211"/>
    </location>
</feature>
<evidence type="ECO:0008006" key="11">
    <source>
        <dbReference type="Google" id="ProtNLM"/>
    </source>
</evidence>
<dbReference type="GO" id="GO:0046789">
    <property type="term" value="F:host cell surface receptor binding"/>
    <property type="evidence" value="ECO:0007669"/>
    <property type="project" value="InterPro"/>
</dbReference>
<organism evidence="9 10">
    <name type="scientific">Plasmodium falciparum NF135/5.C10</name>
    <dbReference type="NCBI Taxonomy" id="1036726"/>
    <lineage>
        <taxon>Eukaryota</taxon>
        <taxon>Sar</taxon>
        <taxon>Alveolata</taxon>
        <taxon>Apicomplexa</taxon>
        <taxon>Aconoidasida</taxon>
        <taxon>Haemosporida</taxon>
        <taxon>Plasmodiidae</taxon>
        <taxon>Plasmodium</taxon>
        <taxon>Plasmodium (Laverania)</taxon>
    </lineage>
</organism>
<feature type="region of interest" description="Disordered" evidence="1">
    <location>
        <begin position="754"/>
        <end position="773"/>
    </location>
</feature>
<dbReference type="InterPro" id="IPR008602">
    <property type="entry name" value="Duffy-antigen-binding"/>
</dbReference>
<dbReference type="Proteomes" id="UP000019114">
    <property type="component" value="Unassembled WGS sequence"/>
</dbReference>
<feature type="compositionally biased region" description="Basic and acidic residues" evidence="1">
    <location>
        <begin position="2059"/>
        <end position="2074"/>
    </location>
</feature>
<feature type="domain" description="PfEMP1 CIDRalpha1" evidence="7">
    <location>
        <begin position="502"/>
        <end position="555"/>
    </location>
</feature>
<feature type="compositionally biased region" description="Basic and acidic residues" evidence="1">
    <location>
        <begin position="2447"/>
        <end position="2457"/>
    </location>
</feature>
<feature type="compositionally biased region" description="Pro residues" evidence="1">
    <location>
        <begin position="2967"/>
        <end position="2986"/>
    </location>
</feature>
<dbReference type="Pfam" id="PF15447">
    <property type="entry name" value="NTS"/>
    <property type="match status" value="1"/>
</dbReference>
<dbReference type="SUPFAM" id="SSF140924">
    <property type="entry name" value="Duffy binding domain-like"/>
    <property type="match status" value="7"/>
</dbReference>
<feature type="domain" description="Plasmodium falciparum erythrocyte membrane protein 1 acidic terminal segment" evidence="4">
    <location>
        <begin position="3006"/>
        <end position="3418"/>
    </location>
</feature>
<feature type="domain" description="Duffy-binding-like" evidence="8">
    <location>
        <begin position="1908"/>
        <end position="2021"/>
    </location>
</feature>
<dbReference type="FunFam" id="1.20.58.1930:FF:000002">
    <property type="entry name" value="Erythrocyte membrane protein 1, PfEMP1"/>
    <property type="match status" value="1"/>
</dbReference>
<reference evidence="9 10" key="1">
    <citation type="submission" date="2013-02" db="EMBL/GenBank/DDBJ databases">
        <title>The Genome Annotation of Plasmodium falciparum NF135/5.C10.</title>
        <authorList>
            <consortium name="The Broad Institute Genome Sequencing Platform"/>
            <consortium name="The Broad Institute Genome Sequencing Center for Infectious Disease"/>
            <person name="Neafsey D."/>
            <person name="Hoffman S."/>
            <person name="Volkman S."/>
            <person name="Rosenthal P."/>
            <person name="Walker B."/>
            <person name="Young S.K."/>
            <person name="Zeng Q."/>
            <person name="Gargeya S."/>
            <person name="Fitzgerald M."/>
            <person name="Haas B."/>
            <person name="Abouelleil A."/>
            <person name="Allen A.W."/>
            <person name="Alvarado L."/>
            <person name="Arachchi H.M."/>
            <person name="Berlin A.M."/>
            <person name="Chapman S.B."/>
            <person name="Gainer-Dewar J."/>
            <person name="Goldberg J."/>
            <person name="Griggs A."/>
            <person name="Gujja S."/>
            <person name="Hansen M."/>
            <person name="Howarth C."/>
            <person name="Imamovic A."/>
            <person name="Ireland A."/>
            <person name="Larimer J."/>
            <person name="McCowan C."/>
            <person name="Murphy C."/>
            <person name="Pearson M."/>
            <person name="Poon T.W."/>
            <person name="Priest M."/>
            <person name="Roberts A."/>
            <person name="Saif S."/>
            <person name="Shea T."/>
            <person name="Sisk P."/>
            <person name="Sykes S."/>
            <person name="Wortman J."/>
            <person name="Nusbaum C."/>
            <person name="Birren B."/>
        </authorList>
    </citation>
    <scope>NUCLEOTIDE SEQUENCE [LARGE SCALE GENOMIC DNA]</scope>
    <source>
        <strain evidence="9 10">NF135/5.C10</strain>
    </source>
</reference>
<evidence type="ECO:0000259" key="6">
    <source>
        <dbReference type="Pfam" id="PF18562"/>
    </source>
</evidence>
<feature type="region of interest" description="Disordered" evidence="1">
    <location>
        <begin position="2447"/>
        <end position="2480"/>
    </location>
</feature>
<dbReference type="Pfam" id="PF03011">
    <property type="entry name" value="PFEMP"/>
    <property type="match status" value="2"/>
</dbReference>
<dbReference type="InterPro" id="IPR054595">
    <property type="entry name" value="DBL_C"/>
</dbReference>
<evidence type="ECO:0000259" key="4">
    <source>
        <dbReference type="Pfam" id="PF15445"/>
    </source>
</evidence>
<feature type="domain" description="Plasmodium falciparum erythrocyte membrane protein-1 N-terminal segment" evidence="5">
    <location>
        <begin position="20"/>
        <end position="54"/>
    </location>
</feature>
<dbReference type="FunFam" id="1.20.58.1930:FF:000001">
    <property type="entry name" value="Erythrocyte membrane protein 1, PfEMP1"/>
    <property type="match status" value="1"/>
</dbReference>
<dbReference type="InterPro" id="IPR004258">
    <property type="entry name" value="DBL"/>
</dbReference>
<dbReference type="Pfam" id="PF18562">
    <property type="entry name" value="CIDR1_gamma"/>
    <property type="match status" value="1"/>
</dbReference>
<evidence type="ECO:0000313" key="10">
    <source>
        <dbReference type="Proteomes" id="UP000019114"/>
    </source>
</evidence>
<dbReference type="OrthoDB" id="379185at2759"/>
<evidence type="ECO:0000259" key="8">
    <source>
        <dbReference type="Pfam" id="PF22672"/>
    </source>
</evidence>
<proteinExistence type="predicted"/>
<name>W4I7C9_PLAFA</name>
<feature type="domain" description="Duffy-antigen binding" evidence="3">
    <location>
        <begin position="1721"/>
        <end position="1870"/>
    </location>
</feature>
<feature type="region of interest" description="Disordered" evidence="1">
    <location>
        <begin position="2020"/>
        <end position="2140"/>
    </location>
</feature>
<evidence type="ECO:0000256" key="1">
    <source>
        <dbReference type="SAM" id="MobiDB-lite"/>
    </source>
</evidence>
<feature type="compositionally biased region" description="Acidic residues" evidence="1">
    <location>
        <begin position="2100"/>
        <end position="2126"/>
    </location>
</feature>
<dbReference type="FunFam" id="1.20.1310.20:FF:000023">
    <property type="entry name" value="Erythrocyte membrane protein 1, PfEMP1"/>
    <property type="match status" value="1"/>
</dbReference>
<feature type="compositionally biased region" description="Acidic residues" evidence="1">
    <location>
        <begin position="2895"/>
        <end position="2914"/>
    </location>
</feature>
<dbReference type="FunFam" id="1.10.1900.40:FF:000001">
    <property type="entry name" value="Erythrocyte membrane protein 1"/>
    <property type="match status" value="1"/>
</dbReference>
<sequence>MGGGHTKHVQVVDIKESPNSARNVLEKLAQEIKDKATKSAQSHTKDLEGDLAKAVFRGPYSYARPVPENPCDLDYRFHTNVWHGKAEDRNPCLFSRSERFSNEGEAECGSDKIRDNGERSAGGACAPYRRRHICDYNLHHINENNIRNTHDLLGNLLVMARSEGASIVKSHEYTGYGIYKSGICTSLARSFADIGDIVRGRDMFLGNNKEKEEIEKSLQNIFKNIKKNNNTLEKLTDKQIREYWWALNRKDVWNALTCSAPYDANYYRKYSDKSMDFTSQGQCGHTEGTVPTNLDYVPQFLRWFEEWAEEFCRIRKHKLKNIKDVCRNESKPLYCSLNGYDCTKTSWKNDFESRETYCTPCFSGCNFYKIWVANQKKEFEKQKEKYEKEIPKYVPKKDKRLSNINNEYYNDFYEKLQKNEYGNIDAFLNLLKEGKYCKEGVSGEEVINFTKHDEKKTFSLSNYCVVCPDCGVEYKNGRYTAKDQKYPDCRNEKYDPNNAETTDITVLYSGDVGDFSEKLQDFCNDKNKENDENYEKWQCYYKNSDINKCKMTPSSHKVPKHGYIMSFFAFFDLWVKNLLIDTINWKNELTNCINNTNVTDCKNDCNTNCKCFENWAKTKENEWKKVKTIYKNENGNTNNYYKKLNDLFKGYFFHVMKEVNKEAKWNKLMENLKEKIDSSNLKNGTKDSEGAIKVLFDHLKEIATICKDNNTIEACDSTVEHKPNPCGHKSGNKHATVKQIAQYYKRIAHKQLNERGSRSALKGDASQGQYDRGGKADDFKDICNITQDHSNAHSSRSPNPCNGKNQGRFNIGKDWTNVKEKEKTSYSDVYLPQRREHMCTSNLEYLQTKDKPLNGSDGKLVNNSFLGDVLLAAKYEADFIKKKYNHDNNPKGFMDKATICRAMKYSFADIGDIIRGKDMWDKDKGSTDMENRLVPIFKKIKEQLLNSSIKEKYNKDSDNNKYINLRKDWWEANRDQVWKAMTCPKSGITCGSSDHTPLDDYVPQRLRWMTEWAEWYCKAQKEEYEKLVEKCRGCKQKGTNCMNDSQDCKDCKKECDNYTKFIKKWQPQWDKIRAKYETLYSSARVDIAANGGPKTSTAIEKNKDKPVIEFLFELYKANGGKITYPSGKRISSRHKRSTRRDTTHVYSTAAGYIHQELPNVGCMKQEVFCEKTGNKKNNNYAFKNPPPDYEKACECEKNTKPPPPTPPRTQKNPCVNSRDQNVGNITSVKEIARKMQEEANIKMLGNSSSGNNGESKLKADAKLGQYSQNGKGNTLSTECDISLEHSNRDPKRSHYPCYGKDGDHKMFHLQNGWKSGEQIKTPDDVFLPPRREHFCTSNLEHLNTGNTGLSDNKYASHSLLGDVLLSANKEADFIKEKYKNGNTPKSFNDHATICRAIKYSFADLGDIIKGTDLWEANSGEKNTQDKLVQIFQKIKENLNGTIKDKYEDNSEGKHLQLRKDWWEANRDQVWKVMMCEKIPHGKNPCSDDKERTPLEDYVPQRLRWMTEWAEWYCKAQNKYYGELEKECEECRSGTCENGKDNCAKCTKSCEEYNKKIQPWEKQWEKISKKYNDLYQQAKLAENSKPTTSGGSKDEKNVVDFLSKLHTQNSGNSIYESAAGYIHQELTKLDCKEQHVFCESGDKDKYAFRHQPHDHDTACKCKDRPAPRPPQPAAPKNEEACEIVDGILNEKCATDYIEGCKPKENYEPWNCYKIKSHNNHNGACMPPRRQKLCVINLQYLKDETATETELREAFIKCAAIETHFLWKYYKIKNPKAHDDLKKGTIPEDFKRQMFYTFGDFRDLCLDKNIGSDVSVVESKIKGVFSKDNKTVNGLTRETWWKLIEKEVWDGMLCALSYNTNEKQFKDKVRAKLMNPENNNTYANVKFSGDNTTSLEEFAKRPQFLRWLTEWGEDFCKKRKEKVEILKKGCTGCDVSTDGSCERDVDGCKKCIDECTKYQKWLKDWKDNYNKQKVKFKTDKENDQDAKTSEEAYQYLGTKLEKICKSDSNNKNCVYNCMKKKSTQSPNNTDMPASLDDEPEEVQGKCSCKPPPPKQPGAGEDLGRSLKPADRTREIPDSDNSDEEDDADDANEEEAAAVTAEETVEVQVEEDEDEEDGDGDGQQEDEPQEGSPASQEDGVKPCKIVNTLFTSGDTALKEACSLKYGPGGKEKFPNWKCIPSGDKTDTRERAGRSTRDASGVTTTTSSSGDTTGGLCIPPRRRRLYVTPLSRWAKEQSSQEDGKAQTPQDDTPSQPDPLLKAFVESAAVETFFLWHKYKVDKIREEKEKNTADGKLVTDTSEVGKELQDKLEGGEIPDGFLRQMFYTLGDYRDICIGKTPDGIDTVSASDKDTKGESDMQKIKKAIESVFNSDNNQESGRPPSPPGKPSVEKTPQQTWWDENAKHIWNAMVCALTYEDNGPKGAEGTNKIEQNSGLKEAFFGKDDKPKGKYSDYKTVKLENSETQTKGGTSSHSGGDPINNPKLSDFVLRPPYFRYLEEWGQHFCKERKKRLEQIKVECRDNKVCSGDGEDCNDNLPEDPSIFPDLNCPDCGKYCRKYKKWIETKKAEFEKQQKIYDKQKSNYVNGNNKGGGVNGVCGTVTTSTTAGDFLQKLGPCKSNNGGSTIEFKDTDKTFGHDNYCDPCPKFNVNCKNCNSIGADTKGKCNGKNSIDAKDIKNEGNSTEINMLVSDNSGNGFQNGLNVCKGKGIFQGFRKDEWTCGKVCGYNVCKPKKVEGRANSEKHIITIRGLVTHWVHNFLEDYNKIRKKLNLCTKNDKESSCINGCKDKCSCVEKWINKKRTEWDNIKKRFLEQYKDQTAYNVKSVLETLQPQTEVLKAIKPCKTVSDFESFCGLNGTDNSQNGNNNDLVLCLLEKLKTKIDECKTQHTGDTQRTCKEESTPLEDDDEEDLLLQETEENPVEQPKICPEPQKPEPEAEEEGGCKPAEKPKEEEGGPAAETEPEPEPEKEAPAPAAPPSTPAAPKLPKPPRVKPPPKDLADHPAVIPALMSSTIMWSIGIGFAALTYFLLKKKPKSPVDLLRVLDVHKGDYGTPTPKSSNRYIPYVSDTYKGKTYIYMEGDSSGDEDKYAFMSDTTDITSSESEYEELDINDIYVPGSPKYKTLIEVVLEPSKRDTPSSDTPMNKFTDEEWNELKDDFISQYVVREPLDVPQYDVLTDLPMNIVGNVLDDGINEKPFITSIHDRDLYTGEEISYNINMSTNSMDDPKYVSNNVYSGIDLINDTLSGNQHIDIYDEVLKRKENELFGTNYKKNTSNNSVAKLTNNDPIMNQLDLLHKWLDRHRDMCEQWSNKEDILNKLNEQWNKDNDGGNVPIDNRSLNTDVSIEIDMDENKRKKEFSNMDTILDNIEDDIYYDVYDENPSMDDIPMDHNKVDVPKKVHVEMKILNNKSNGSLEPEFPISDVWNI</sequence>
<dbReference type="InterPro" id="IPR049158">
    <property type="entry name" value="PfEMP1_CIDRalpha1_dom"/>
</dbReference>
<evidence type="ECO:0000313" key="9">
    <source>
        <dbReference type="EMBL" id="ETW39332.1"/>
    </source>
</evidence>
<feature type="domain" description="Duffy-binding-like" evidence="2">
    <location>
        <begin position="570"/>
        <end position="710"/>
    </location>
</feature>
<dbReference type="InterPro" id="IPR029211">
    <property type="entry name" value="PfEMP1_ATS"/>
</dbReference>
<feature type="compositionally biased region" description="Basic and acidic residues" evidence="1">
    <location>
        <begin position="2180"/>
        <end position="2193"/>
    </location>
</feature>
<reference evidence="9 10" key="2">
    <citation type="submission" date="2013-02" db="EMBL/GenBank/DDBJ databases">
        <title>The Genome Sequence of Plasmodium falciparum NF135/5.C10.</title>
        <authorList>
            <consortium name="The Broad Institute Genome Sequencing Platform"/>
            <consortium name="The Broad Institute Genome Sequencing Center for Infectious Disease"/>
            <person name="Neafsey D."/>
            <person name="Cheeseman I."/>
            <person name="Volkman S."/>
            <person name="Adams J."/>
            <person name="Walker B."/>
            <person name="Young S.K."/>
            <person name="Zeng Q."/>
            <person name="Gargeya S."/>
            <person name="Fitzgerald M."/>
            <person name="Haas B."/>
            <person name="Abouelleil A."/>
            <person name="Alvarado L."/>
            <person name="Arachchi H.M."/>
            <person name="Berlin A.M."/>
            <person name="Chapman S.B."/>
            <person name="Dewar J."/>
            <person name="Goldberg J."/>
            <person name="Griggs A."/>
            <person name="Gujja S."/>
            <person name="Hansen M."/>
            <person name="Howarth C."/>
            <person name="Imamovic A."/>
            <person name="Larimer J."/>
            <person name="McCowan C."/>
            <person name="Murphy C."/>
            <person name="Neiman D."/>
            <person name="Pearson M."/>
            <person name="Priest M."/>
            <person name="Roberts A."/>
            <person name="Saif S."/>
            <person name="Shea T."/>
            <person name="Sisk P."/>
            <person name="Sykes S."/>
            <person name="Wortman J."/>
            <person name="Nusbaum C."/>
            <person name="Birren B."/>
        </authorList>
    </citation>
    <scope>NUCLEOTIDE SEQUENCE [LARGE SCALE GENOMIC DNA]</scope>
    <source>
        <strain evidence="9 10">NF135/5.C10</strain>
    </source>
</reference>
<feature type="domain" description="Duffy-binding-like" evidence="8">
    <location>
        <begin position="2495"/>
        <end position="2633"/>
    </location>
</feature>
<protein>
    <recommendedName>
        <fullName evidence="11">Duffy-binding-like domain-containing protein</fullName>
    </recommendedName>
</protein>
<evidence type="ECO:0000259" key="5">
    <source>
        <dbReference type="Pfam" id="PF15447"/>
    </source>
</evidence>
<feature type="compositionally biased region" description="Polar residues" evidence="1">
    <location>
        <begin position="788"/>
        <end position="808"/>
    </location>
</feature>
<dbReference type="Pfam" id="PF22672">
    <property type="entry name" value="DBL_C"/>
    <property type="match status" value="3"/>
</dbReference>
<dbReference type="Gene3D" id="1.20.58.830">
    <property type="match status" value="5"/>
</dbReference>
<feature type="region of interest" description="Disordered" evidence="1">
    <location>
        <begin position="788"/>
        <end position="809"/>
    </location>
</feature>
<evidence type="ECO:0000259" key="3">
    <source>
        <dbReference type="Pfam" id="PF05424"/>
    </source>
</evidence>
<feature type="region of interest" description="Disordered" evidence="1">
    <location>
        <begin position="2365"/>
        <end position="2391"/>
    </location>
</feature>
<feature type="domain" description="Duffy-antigen binding" evidence="3">
    <location>
        <begin position="1325"/>
        <end position="1503"/>
    </location>
</feature>
<dbReference type="Pfam" id="PF21807">
    <property type="entry name" value="PfEMP1_CIDRalpha1_dom"/>
    <property type="match status" value="1"/>
</dbReference>
<dbReference type="Pfam" id="PF05424">
    <property type="entry name" value="Duffy_binding"/>
    <property type="match status" value="5"/>
</dbReference>
<dbReference type="FunFam" id="1.20.58.830:FF:000001">
    <property type="entry name" value="Erythrocyte membrane protein 1, PfEMP1"/>
    <property type="match status" value="1"/>
</dbReference>
<evidence type="ECO:0000259" key="2">
    <source>
        <dbReference type="Pfam" id="PF03011"/>
    </source>
</evidence>
<dbReference type="Gene3D" id="1.20.1310.20">
    <property type="entry name" value="Duffy-antigen binding domain"/>
    <property type="match status" value="5"/>
</dbReference>
<feature type="compositionally biased region" description="Low complexity" evidence="1">
    <location>
        <begin position="2242"/>
        <end position="2254"/>
    </location>
</feature>
<feature type="domain" description="Duffy-antigen binding" evidence="3">
    <location>
        <begin position="123"/>
        <end position="302"/>
    </location>
</feature>
<feature type="domain" description="Cysteine-rich interdomain region 1 gamma" evidence="6">
    <location>
        <begin position="2677"/>
        <end position="2728"/>
    </location>
</feature>
<feature type="compositionally biased region" description="Acidic residues" evidence="1">
    <location>
        <begin position="2075"/>
        <end position="2093"/>
    </location>
</feature>
<dbReference type="EMBL" id="KI926210">
    <property type="protein sequence ID" value="ETW39332.1"/>
    <property type="molecule type" value="Genomic_DNA"/>
</dbReference>
<feature type="domain" description="Duffy-binding-like" evidence="8">
    <location>
        <begin position="306"/>
        <end position="460"/>
    </location>
</feature>